<feature type="domain" description="Peptidase M50" evidence="13">
    <location>
        <begin position="66"/>
        <end position="136"/>
    </location>
</feature>
<keyword evidence="15" id="KW-1185">Reference proteome</keyword>
<accession>A0ABP7DT04</accession>
<feature type="transmembrane region" description="Helical" evidence="12">
    <location>
        <begin position="27"/>
        <end position="45"/>
    </location>
</feature>
<comment type="similarity">
    <text evidence="3">Belongs to the peptidase M50B family.</text>
</comment>
<feature type="domain" description="Peptidase M50" evidence="13">
    <location>
        <begin position="143"/>
        <end position="189"/>
    </location>
</feature>
<keyword evidence="9 12" id="KW-1133">Transmembrane helix</keyword>
<feature type="transmembrane region" description="Helical" evidence="12">
    <location>
        <begin position="148"/>
        <end position="170"/>
    </location>
</feature>
<dbReference type="Pfam" id="PF02163">
    <property type="entry name" value="Peptidase_M50"/>
    <property type="match status" value="2"/>
</dbReference>
<evidence type="ECO:0000256" key="10">
    <source>
        <dbReference type="ARBA" id="ARBA00023049"/>
    </source>
</evidence>
<proteinExistence type="inferred from homology"/>
<comment type="cofactor">
    <cofactor evidence="1">
        <name>Zn(2+)</name>
        <dbReference type="ChEBI" id="CHEBI:29105"/>
    </cofactor>
</comment>
<feature type="transmembrane region" description="Helical" evidence="12">
    <location>
        <begin position="57"/>
        <end position="76"/>
    </location>
</feature>
<feature type="transmembrane region" description="Helical" evidence="12">
    <location>
        <begin position="190"/>
        <end position="210"/>
    </location>
</feature>
<keyword evidence="11 12" id="KW-0472">Membrane</keyword>
<evidence type="ECO:0000256" key="4">
    <source>
        <dbReference type="ARBA" id="ARBA00022670"/>
    </source>
</evidence>
<evidence type="ECO:0000256" key="3">
    <source>
        <dbReference type="ARBA" id="ARBA00007931"/>
    </source>
</evidence>
<evidence type="ECO:0000256" key="2">
    <source>
        <dbReference type="ARBA" id="ARBA00004141"/>
    </source>
</evidence>
<keyword evidence="6" id="KW-0479">Metal-binding</keyword>
<evidence type="ECO:0000256" key="11">
    <source>
        <dbReference type="ARBA" id="ARBA00023136"/>
    </source>
</evidence>
<evidence type="ECO:0000313" key="14">
    <source>
        <dbReference type="EMBL" id="GAA3709891.1"/>
    </source>
</evidence>
<evidence type="ECO:0000256" key="9">
    <source>
        <dbReference type="ARBA" id="ARBA00022989"/>
    </source>
</evidence>
<reference evidence="15" key="1">
    <citation type="journal article" date="2019" name="Int. J. Syst. Evol. Microbiol.">
        <title>The Global Catalogue of Microorganisms (GCM) 10K type strain sequencing project: providing services to taxonomists for standard genome sequencing and annotation.</title>
        <authorList>
            <consortium name="The Broad Institute Genomics Platform"/>
            <consortium name="The Broad Institute Genome Sequencing Center for Infectious Disease"/>
            <person name="Wu L."/>
            <person name="Ma J."/>
        </authorList>
    </citation>
    <scope>NUCLEOTIDE SEQUENCE [LARGE SCALE GENOMIC DNA]</scope>
    <source>
        <strain evidence="15">JCM 17125</strain>
    </source>
</reference>
<keyword evidence="7" id="KW-0378">Hydrolase</keyword>
<evidence type="ECO:0000256" key="6">
    <source>
        <dbReference type="ARBA" id="ARBA00022723"/>
    </source>
</evidence>
<feature type="transmembrane region" description="Helical" evidence="12">
    <location>
        <begin position="116"/>
        <end position="136"/>
    </location>
</feature>
<dbReference type="InterPro" id="IPR008915">
    <property type="entry name" value="Peptidase_M50"/>
</dbReference>
<name>A0ABP7DT04_9MICO</name>
<keyword evidence="10" id="KW-0482">Metalloprotease</keyword>
<comment type="subcellular location">
    <subcellularLocation>
        <location evidence="2">Membrane</location>
        <topology evidence="2">Multi-pass membrane protein</topology>
    </subcellularLocation>
</comment>
<organism evidence="14 15">
    <name type="scientific">Terrabacter ginsenosidimutans</name>
    <dbReference type="NCBI Taxonomy" id="490575"/>
    <lineage>
        <taxon>Bacteria</taxon>
        <taxon>Bacillati</taxon>
        <taxon>Actinomycetota</taxon>
        <taxon>Actinomycetes</taxon>
        <taxon>Micrococcales</taxon>
        <taxon>Intrasporangiaceae</taxon>
        <taxon>Terrabacter</taxon>
    </lineage>
</organism>
<dbReference type="EMBL" id="BAABDC010000004">
    <property type="protein sequence ID" value="GAA3709891.1"/>
    <property type="molecule type" value="Genomic_DNA"/>
</dbReference>
<keyword evidence="8" id="KW-0862">Zinc</keyword>
<protein>
    <recommendedName>
        <fullName evidence="13">Peptidase M50 domain-containing protein</fullName>
    </recommendedName>
</protein>
<keyword evidence="5 12" id="KW-0812">Transmembrane</keyword>
<comment type="caution">
    <text evidence="14">The sequence shown here is derived from an EMBL/GenBank/DDBJ whole genome shotgun (WGS) entry which is preliminary data.</text>
</comment>
<feature type="transmembrane region" description="Helical" evidence="12">
    <location>
        <begin position="222"/>
        <end position="239"/>
    </location>
</feature>
<keyword evidence="4" id="KW-0645">Protease</keyword>
<dbReference type="Proteomes" id="UP001501468">
    <property type="component" value="Unassembled WGS sequence"/>
</dbReference>
<sequence length="385" mass="39739">MVVSMSTPARPSAAYGWRIGSLAGTPIYLGRSWPVIAVLIVVVFGPNLARPDRGGSYGYLLAAGYAVLLLVSVLVHEAAHALAARWRGHPVSRIVADVWGGHTVYDATHSSPTSTALVAVVGPLSNLVLAGVVWGIRALTTNETALTLLGIVAFANLLVGLFNLLPGLPLDGGQIVSALVWRATGSKGRGLVAAGWLGRVVAVLTVAWFALRPLAEGRPPDLFDLVWPVAIAFFLWQGATGAVRAGHIHEATAGLATDVLEPLTLVAGTATVAQVEAALTAGAWVAAADPGGWPLGVVDAASAAAVPAGSRDRTAVASITVAQPAAWVIPLPGDAVLTELISVMSERELSLAVVVDEGTRDIRGLARAERINAVVGAELSRRGRR</sequence>
<evidence type="ECO:0000259" key="13">
    <source>
        <dbReference type="Pfam" id="PF02163"/>
    </source>
</evidence>
<gene>
    <name evidence="14" type="ORF">GCM10022399_28410</name>
</gene>
<dbReference type="PANTHER" id="PTHR39188:SF3">
    <property type="entry name" value="STAGE IV SPORULATION PROTEIN FB"/>
    <property type="match status" value="1"/>
</dbReference>
<evidence type="ECO:0000256" key="8">
    <source>
        <dbReference type="ARBA" id="ARBA00022833"/>
    </source>
</evidence>
<dbReference type="PANTHER" id="PTHR39188">
    <property type="entry name" value="MEMBRANE-ASSOCIATED ZINC METALLOPROTEASE M50B"/>
    <property type="match status" value="1"/>
</dbReference>
<evidence type="ECO:0000256" key="1">
    <source>
        <dbReference type="ARBA" id="ARBA00001947"/>
    </source>
</evidence>
<evidence type="ECO:0000256" key="7">
    <source>
        <dbReference type="ARBA" id="ARBA00022801"/>
    </source>
</evidence>
<evidence type="ECO:0000256" key="12">
    <source>
        <dbReference type="SAM" id="Phobius"/>
    </source>
</evidence>
<evidence type="ECO:0000313" key="15">
    <source>
        <dbReference type="Proteomes" id="UP001501468"/>
    </source>
</evidence>
<evidence type="ECO:0000256" key="5">
    <source>
        <dbReference type="ARBA" id="ARBA00022692"/>
    </source>
</evidence>